<gene>
    <name evidence="4" type="ORF">N7472_000734</name>
</gene>
<dbReference type="Gene3D" id="1.10.1040.10">
    <property type="entry name" value="N-(1-d-carboxylethyl)-l-norvaline Dehydrogenase, domain 2"/>
    <property type="match status" value="1"/>
</dbReference>
<dbReference type="SUPFAM" id="SSF51735">
    <property type="entry name" value="NAD(P)-binding Rossmann-fold domains"/>
    <property type="match status" value="1"/>
</dbReference>
<dbReference type="GO" id="GO:0070403">
    <property type="term" value="F:NAD+ binding"/>
    <property type="evidence" value="ECO:0007669"/>
    <property type="project" value="InterPro"/>
</dbReference>
<dbReference type="InterPro" id="IPR013328">
    <property type="entry name" value="6PGD_dom2"/>
</dbReference>
<dbReference type="OrthoDB" id="5958943at2759"/>
<dbReference type="Proteomes" id="UP001150879">
    <property type="component" value="Unassembled WGS sequence"/>
</dbReference>
<evidence type="ECO:0000259" key="3">
    <source>
        <dbReference type="Pfam" id="PF02737"/>
    </source>
</evidence>
<dbReference type="InterPro" id="IPR006176">
    <property type="entry name" value="3-OHacyl-CoA_DH_NAD-bd"/>
</dbReference>
<feature type="domain" description="3-hydroxyacyl-CoA dehydrogenase C-terminal" evidence="2">
    <location>
        <begin position="181"/>
        <end position="262"/>
    </location>
</feature>
<evidence type="ECO:0000313" key="5">
    <source>
        <dbReference type="Proteomes" id="UP001150879"/>
    </source>
</evidence>
<dbReference type="PANTHER" id="PTHR48075:SF3">
    <property type="entry name" value="3-HYDROXYACYL-COA DEHYDROGENASE"/>
    <property type="match status" value="1"/>
</dbReference>
<dbReference type="InterPro" id="IPR006108">
    <property type="entry name" value="3HC_DH_C"/>
</dbReference>
<keyword evidence="1" id="KW-0560">Oxidoreductase</keyword>
<dbReference type="Pfam" id="PF00725">
    <property type="entry name" value="3HCDH"/>
    <property type="match status" value="1"/>
</dbReference>
<reference evidence="4" key="2">
    <citation type="journal article" date="2023" name="IMA Fungus">
        <title>Comparative genomic study of the Penicillium genus elucidates a diverse pangenome and 15 lateral gene transfer events.</title>
        <authorList>
            <person name="Petersen C."/>
            <person name="Sorensen T."/>
            <person name="Nielsen M.R."/>
            <person name="Sondergaard T.E."/>
            <person name="Sorensen J.L."/>
            <person name="Fitzpatrick D.A."/>
            <person name="Frisvad J.C."/>
            <person name="Nielsen K.L."/>
        </authorList>
    </citation>
    <scope>NUCLEOTIDE SEQUENCE</scope>
    <source>
        <strain evidence="4">IBT 16849</strain>
    </source>
</reference>
<protein>
    <submittedName>
        <fullName evidence="4">Dehydrogenase multihelical</fullName>
    </submittedName>
</protein>
<accession>A0A9W9MZT5</accession>
<dbReference type="PANTHER" id="PTHR48075">
    <property type="entry name" value="3-HYDROXYACYL-COA DEHYDROGENASE FAMILY PROTEIN"/>
    <property type="match status" value="1"/>
</dbReference>
<dbReference type="GO" id="GO:0016616">
    <property type="term" value="F:oxidoreductase activity, acting on the CH-OH group of donors, NAD or NADP as acceptor"/>
    <property type="evidence" value="ECO:0007669"/>
    <property type="project" value="InterPro"/>
</dbReference>
<comment type="caution">
    <text evidence="4">The sequence shown here is derived from an EMBL/GenBank/DDBJ whole genome shotgun (WGS) entry which is preliminary data.</text>
</comment>
<dbReference type="InterPro" id="IPR036291">
    <property type="entry name" value="NAD(P)-bd_dom_sf"/>
</dbReference>
<dbReference type="SUPFAM" id="SSF48179">
    <property type="entry name" value="6-phosphogluconate dehydrogenase C-terminal domain-like"/>
    <property type="match status" value="1"/>
</dbReference>
<feature type="domain" description="3-hydroxyacyl-CoA dehydrogenase NAD binding" evidence="3">
    <location>
        <begin position="11"/>
        <end position="177"/>
    </location>
</feature>
<dbReference type="GO" id="GO:0006631">
    <property type="term" value="P:fatty acid metabolic process"/>
    <property type="evidence" value="ECO:0007669"/>
    <property type="project" value="InterPro"/>
</dbReference>
<dbReference type="Pfam" id="PF02737">
    <property type="entry name" value="3HCDH_N"/>
    <property type="match status" value="1"/>
</dbReference>
<name>A0A9W9MZT5_9EURO</name>
<dbReference type="AlphaFoldDB" id="A0A9W9MZT5"/>
<dbReference type="EMBL" id="JAPQKP010000001">
    <property type="protein sequence ID" value="KAJ5210595.1"/>
    <property type="molecule type" value="Genomic_DNA"/>
</dbReference>
<evidence type="ECO:0000256" key="1">
    <source>
        <dbReference type="ARBA" id="ARBA00023002"/>
    </source>
</evidence>
<proteinExistence type="predicted"/>
<reference evidence="4" key="1">
    <citation type="submission" date="2022-11" db="EMBL/GenBank/DDBJ databases">
        <authorList>
            <person name="Petersen C."/>
        </authorList>
    </citation>
    <scope>NUCLEOTIDE SEQUENCE</scope>
    <source>
        <strain evidence="4">IBT 16849</strain>
    </source>
</reference>
<dbReference type="InterPro" id="IPR008927">
    <property type="entry name" value="6-PGluconate_DH-like_C_sf"/>
</dbReference>
<keyword evidence="5" id="KW-1185">Reference proteome</keyword>
<dbReference type="Gene3D" id="3.40.50.720">
    <property type="entry name" value="NAD(P)-binding Rossmann-like Domain"/>
    <property type="match status" value="1"/>
</dbReference>
<evidence type="ECO:0000313" key="4">
    <source>
        <dbReference type="EMBL" id="KAJ5210595.1"/>
    </source>
</evidence>
<sequence length="334" mass="37605">MEDVQTPQGSVVIIGAGTQGRRLAHMWSSRGGTVCLIDLQEQQLQDALTYVEQLRADATDHEGNWGQVEIAQPSSLQSTLKDAWLVVECVPENLELKRKLITQLDDLASEGTIIASNSSSYGIFEIIQGMSLKNSKRVMSAHCSIEIMGHKDSDPKLIDLVLKQCKEHGFSPFHVKKDSIGYIYNRIWAAIKRETLLTLSEGVATPQEIDAIFKDVLKTPKGPCEQMDVVGLDVVLDIENHYAESRSGIPTEPRDYLREMIQGGINVDLDTFLHYFHYICSLEEAKYITNESAFRFAWSFSIIGLVVEFVVAIDEARVRFTDDAQHFFVLFFKL</sequence>
<organism evidence="4 5">
    <name type="scientific">Penicillium cf. griseofulvum</name>
    <dbReference type="NCBI Taxonomy" id="2972120"/>
    <lineage>
        <taxon>Eukaryota</taxon>
        <taxon>Fungi</taxon>
        <taxon>Dikarya</taxon>
        <taxon>Ascomycota</taxon>
        <taxon>Pezizomycotina</taxon>
        <taxon>Eurotiomycetes</taxon>
        <taxon>Eurotiomycetidae</taxon>
        <taxon>Eurotiales</taxon>
        <taxon>Aspergillaceae</taxon>
        <taxon>Penicillium</taxon>
    </lineage>
</organism>
<evidence type="ECO:0000259" key="2">
    <source>
        <dbReference type="Pfam" id="PF00725"/>
    </source>
</evidence>